<gene>
    <name evidence="3" type="ORF">MSIMFB_01091</name>
</gene>
<evidence type="ECO:0000313" key="4">
    <source>
        <dbReference type="Proteomes" id="UP000554965"/>
    </source>
</evidence>
<protein>
    <submittedName>
        <fullName evidence="3">Putative PPE family protein PPE42</fullName>
    </submittedName>
</protein>
<dbReference type="SUPFAM" id="SSF140459">
    <property type="entry name" value="PE/PPE dimer-like"/>
    <property type="match status" value="1"/>
</dbReference>
<dbReference type="InterPro" id="IPR038332">
    <property type="entry name" value="PPE_sf"/>
</dbReference>
<dbReference type="GO" id="GO:0052572">
    <property type="term" value="P:response to host immune response"/>
    <property type="evidence" value="ECO:0007669"/>
    <property type="project" value="TreeGrafter"/>
</dbReference>
<sequence length="443" mass="43099">MWRQSGREAGRKVAVMSFLVSAPEVVSAQMYAGAGSAPMLAAAAAWEGLADELGSAASSFSSMVNGLVASAWQGPASAAMVAVAAPYAQWLEAAATQAGGAAVGAKAVAAVFDAARAAVVHPLAIASNRTRLVSLVISNLFGFNAPAIAVNEAEYEEMWAQDVAAMLGYHGGASAVAEQLMPWGQALRALPGQVAAAVGASPAGALPAPAAAMPNPAATAIEYGLIAAMLPVGVIASVGPMATEMGATFTAVPAVLAPVAQAIASAAAAVAPVVNAIAETPIVAAATAAIAPVANQVVAAVSGAADSAAAAVQQVATAATAQVGATLDAVQTAALAQQIAAVAGNPDLLNGAVSAALNNPALLSSVVPVLASNPALATSLFGLLASNPQLVTSLVAQVQNNPALAAQLIAVFAQLQASNPALAAQLVDMATQLADQLGIVPAA</sequence>
<reference evidence="3 4" key="1">
    <citation type="submission" date="2017-10" db="EMBL/GenBank/DDBJ databases">
        <authorList>
            <consortium name="Urmite Genomes"/>
        </authorList>
    </citation>
    <scope>NUCLEOTIDE SEQUENCE [LARGE SCALE GENOMIC DNA]</scope>
    <source>
        <strain evidence="3 4">FB-527</strain>
    </source>
</reference>
<dbReference type="FunFam" id="1.20.1260.20:FF:000001">
    <property type="entry name" value="PPE family protein PPE41"/>
    <property type="match status" value="1"/>
</dbReference>
<dbReference type="Pfam" id="PF04964">
    <property type="entry name" value="Flp_Fap"/>
    <property type="match status" value="1"/>
</dbReference>
<dbReference type="AlphaFoldDB" id="A0A7Z7IHP1"/>
<dbReference type="InterPro" id="IPR007047">
    <property type="entry name" value="Flp_Fap"/>
</dbReference>
<comment type="similarity">
    <text evidence="1">Belongs to the mycobacterial PPE family.</text>
</comment>
<organism evidence="3 4">
    <name type="scientific">Mycobacterium simulans</name>
    <dbReference type="NCBI Taxonomy" id="627089"/>
    <lineage>
        <taxon>Bacteria</taxon>
        <taxon>Bacillati</taxon>
        <taxon>Actinomycetota</taxon>
        <taxon>Actinomycetes</taxon>
        <taxon>Mycobacteriales</taxon>
        <taxon>Mycobacteriaceae</taxon>
        <taxon>Mycobacterium</taxon>
    </lineage>
</organism>
<dbReference type="Gene3D" id="1.20.1260.20">
    <property type="entry name" value="PPE superfamily"/>
    <property type="match status" value="1"/>
</dbReference>
<evidence type="ECO:0000256" key="1">
    <source>
        <dbReference type="ARBA" id="ARBA00010652"/>
    </source>
</evidence>
<dbReference type="EMBL" id="OCTY01000002">
    <property type="protein sequence ID" value="SOJ53591.1"/>
    <property type="molecule type" value="Genomic_DNA"/>
</dbReference>
<proteinExistence type="inferred from homology"/>
<dbReference type="Proteomes" id="UP000554965">
    <property type="component" value="Unassembled WGS sequence"/>
</dbReference>
<evidence type="ECO:0000259" key="2">
    <source>
        <dbReference type="Pfam" id="PF00823"/>
    </source>
</evidence>
<keyword evidence="4" id="KW-1185">Reference proteome</keyword>
<dbReference type="Pfam" id="PF00823">
    <property type="entry name" value="PPE"/>
    <property type="match status" value="1"/>
</dbReference>
<dbReference type="PANTHER" id="PTHR46766:SF1">
    <property type="entry name" value="GLUTAMINE-RICH PROTEIN 2"/>
    <property type="match status" value="1"/>
</dbReference>
<dbReference type="InterPro" id="IPR000030">
    <property type="entry name" value="PPE_dom"/>
</dbReference>
<feature type="domain" description="PPE" evidence="2">
    <location>
        <begin position="18"/>
        <end position="180"/>
    </location>
</feature>
<comment type="caution">
    <text evidence="3">The sequence shown here is derived from an EMBL/GenBank/DDBJ whole genome shotgun (WGS) entry which is preliminary data.</text>
</comment>
<name>A0A7Z7IHP1_9MYCO</name>
<dbReference type="PANTHER" id="PTHR46766">
    <property type="entry name" value="GLUTAMINE-RICH PROTEIN 2"/>
    <property type="match status" value="1"/>
</dbReference>
<evidence type="ECO:0000313" key="3">
    <source>
        <dbReference type="EMBL" id="SOJ53591.1"/>
    </source>
</evidence>
<accession>A0A7Z7IHP1</accession>